<dbReference type="InterPro" id="IPR008906">
    <property type="entry name" value="HATC_C_dom"/>
</dbReference>
<evidence type="ECO:0000256" key="1">
    <source>
        <dbReference type="ARBA" id="ARBA00004123"/>
    </source>
</evidence>
<feature type="domain" description="HAT C-terminal dimerisation" evidence="8">
    <location>
        <begin position="504"/>
        <end position="581"/>
    </location>
</feature>
<dbReference type="AlphaFoldDB" id="A0A0C3Q698"/>
<dbReference type="GO" id="GO:0005634">
    <property type="term" value="C:nucleus"/>
    <property type="evidence" value="ECO:0007669"/>
    <property type="project" value="UniProtKB-SubCell"/>
</dbReference>
<feature type="chain" id="PRO_5002168285" description="HAT C-terminal dimerisation domain-containing protein" evidence="7">
    <location>
        <begin position="18"/>
        <end position="646"/>
    </location>
</feature>
<feature type="signal peptide" evidence="7">
    <location>
        <begin position="1"/>
        <end position="17"/>
    </location>
</feature>
<proteinExistence type="predicted"/>
<evidence type="ECO:0000313" key="9">
    <source>
        <dbReference type="EMBL" id="KIO18794.1"/>
    </source>
</evidence>
<feature type="region of interest" description="Disordered" evidence="6">
    <location>
        <begin position="459"/>
        <end position="495"/>
    </location>
</feature>
<evidence type="ECO:0000259" key="8">
    <source>
        <dbReference type="Pfam" id="PF05699"/>
    </source>
</evidence>
<dbReference type="Pfam" id="PF05699">
    <property type="entry name" value="Dimer_Tnp_hAT"/>
    <property type="match status" value="1"/>
</dbReference>
<keyword evidence="7" id="KW-0732">Signal</keyword>
<reference evidence="10" key="2">
    <citation type="submission" date="2015-01" db="EMBL/GenBank/DDBJ databases">
        <title>Evolutionary Origins and Diversification of the Mycorrhizal Mutualists.</title>
        <authorList>
            <consortium name="DOE Joint Genome Institute"/>
            <consortium name="Mycorrhizal Genomics Consortium"/>
            <person name="Kohler A."/>
            <person name="Kuo A."/>
            <person name="Nagy L.G."/>
            <person name="Floudas D."/>
            <person name="Copeland A."/>
            <person name="Barry K.W."/>
            <person name="Cichocki N."/>
            <person name="Veneault-Fourrey C."/>
            <person name="LaButti K."/>
            <person name="Lindquist E.A."/>
            <person name="Lipzen A."/>
            <person name="Lundell T."/>
            <person name="Morin E."/>
            <person name="Murat C."/>
            <person name="Riley R."/>
            <person name="Ohm R."/>
            <person name="Sun H."/>
            <person name="Tunlid A."/>
            <person name="Henrissat B."/>
            <person name="Grigoriev I.V."/>
            <person name="Hibbett D.S."/>
            <person name="Martin F."/>
        </authorList>
    </citation>
    <scope>NUCLEOTIDE SEQUENCE [LARGE SCALE GENOMIC DNA]</scope>
    <source>
        <strain evidence="10">MUT 4182</strain>
    </source>
</reference>
<dbReference type="GO" id="GO:0008270">
    <property type="term" value="F:zinc ion binding"/>
    <property type="evidence" value="ECO:0007669"/>
    <property type="project" value="UniProtKB-KW"/>
</dbReference>
<sequence length="646" mass="73205">MLVSVLLVFSLISLYLQSPTFRELPTREWKWWKNGSITETLRDHFRRYHGPVWSVVCEEQQLKGHAVQPGKSPSKRRIVGQTVFSIEEVRRRLVEWIVADDQSLRVVDVPEFRRLLLALGAGNILDRDLPRRTGLAKLIAMRHKLEEEVLKQDLQIGQITLDNASNNNTFMSSLCEMIDVTGQSFSAKGNRLRCFPHVINIAVQAMLDRLSKGRPPNGYKGSDGMVVFYSIEYLAALDRDIVGVCRSVVTAMRASGARRLGLWNFIIALNKRNVNCEPIPHLRLLRDCETRWSSCFIMLNRFITLWPAVQGYIRQLNDGALTKHLMGDTELTVLVDVIQVLEGAHAVQQVLSAEKTPTLSNALPAYALLINYWTGLSRSIPQLSYIMDVGIAKIKDYIDQSRSSKIHVLAMAVNPSTKLEWIESNWNSAEARQAKSWVLEHVCLGSIRNLSTVRRSASLAPGIDSPTSSTIHLPVSRENTPVPEPASISQEEQDQADRKTVELELENYMHDGTLESRGLDMVRFWQHHSCKYPTLYRIALDVLPAQASAVPCERAFSSSKETLTKRRNRLSPALVEALQHLKFLVRQQRLNFMLEQDVTEEELSIEERDSQMTVTREMIRGAIESDDPENALQELIEDIEGESCSV</sequence>
<gene>
    <name evidence="9" type="ORF">M407DRAFT_83547</name>
</gene>
<organism evidence="9 10">
    <name type="scientific">Tulasnella calospora MUT 4182</name>
    <dbReference type="NCBI Taxonomy" id="1051891"/>
    <lineage>
        <taxon>Eukaryota</taxon>
        <taxon>Fungi</taxon>
        <taxon>Dikarya</taxon>
        <taxon>Basidiomycota</taxon>
        <taxon>Agaricomycotina</taxon>
        <taxon>Agaricomycetes</taxon>
        <taxon>Cantharellales</taxon>
        <taxon>Tulasnellaceae</taxon>
        <taxon>Tulasnella</taxon>
    </lineage>
</organism>
<dbReference type="HOGENOM" id="CLU_009123_6_3_1"/>
<evidence type="ECO:0000256" key="6">
    <source>
        <dbReference type="SAM" id="MobiDB-lite"/>
    </source>
</evidence>
<comment type="subcellular location">
    <subcellularLocation>
        <location evidence="1">Nucleus</location>
    </subcellularLocation>
</comment>
<dbReference type="PANTHER" id="PTHR46481">
    <property type="entry name" value="ZINC FINGER BED DOMAIN-CONTAINING PROTEIN 4"/>
    <property type="match status" value="1"/>
</dbReference>
<evidence type="ECO:0000313" key="10">
    <source>
        <dbReference type="Proteomes" id="UP000054248"/>
    </source>
</evidence>
<dbReference type="GO" id="GO:0046983">
    <property type="term" value="F:protein dimerization activity"/>
    <property type="evidence" value="ECO:0007669"/>
    <property type="project" value="InterPro"/>
</dbReference>
<evidence type="ECO:0000256" key="4">
    <source>
        <dbReference type="ARBA" id="ARBA00022833"/>
    </source>
</evidence>
<evidence type="ECO:0000256" key="2">
    <source>
        <dbReference type="ARBA" id="ARBA00022723"/>
    </source>
</evidence>
<keyword evidence="4" id="KW-0862">Zinc</keyword>
<keyword evidence="2" id="KW-0479">Metal-binding</keyword>
<evidence type="ECO:0000256" key="3">
    <source>
        <dbReference type="ARBA" id="ARBA00022771"/>
    </source>
</evidence>
<accession>A0A0C3Q698</accession>
<dbReference type="STRING" id="1051891.A0A0C3Q698"/>
<dbReference type="Proteomes" id="UP000054248">
    <property type="component" value="Unassembled WGS sequence"/>
</dbReference>
<keyword evidence="10" id="KW-1185">Reference proteome</keyword>
<protein>
    <recommendedName>
        <fullName evidence="8">HAT C-terminal dimerisation domain-containing protein</fullName>
    </recommendedName>
</protein>
<dbReference type="OrthoDB" id="2790258at2759"/>
<keyword evidence="3" id="KW-0863">Zinc-finger</keyword>
<keyword evidence="5" id="KW-0539">Nucleus</keyword>
<evidence type="ECO:0000256" key="7">
    <source>
        <dbReference type="SAM" id="SignalP"/>
    </source>
</evidence>
<dbReference type="InterPro" id="IPR052035">
    <property type="entry name" value="ZnF_BED_domain_contain"/>
</dbReference>
<dbReference type="InterPro" id="IPR012337">
    <property type="entry name" value="RNaseH-like_sf"/>
</dbReference>
<evidence type="ECO:0000256" key="5">
    <source>
        <dbReference type="ARBA" id="ARBA00023242"/>
    </source>
</evidence>
<name>A0A0C3Q698_9AGAM</name>
<dbReference type="SUPFAM" id="SSF53098">
    <property type="entry name" value="Ribonuclease H-like"/>
    <property type="match status" value="1"/>
</dbReference>
<dbReference type="EMBL" id="KN823259">
    <property type="protein sequence ID" value="KIO18794.1"/>
    <property type="molecule type" value="Genomic_DNA"/>
</dbReference>
<dbReference type="PANTHER" id="PTHR46481:SF10">
    <property type="entry name" value="ZINC FINGER BED DOMAIN-CONTAINING PROTEIN 39"/>
    <property type="match status" value="1"/>
</dbReference>
<reference evidence="9 10" key="1">
    <citation type="submission" date="2014-04" db="EMBL/GenBank/DDBJ databases">
        <authorList>
            <consortium name="DOE Joint Genome Institute"/>
            <person name="Kuo A."/>
            <person name="Girlanda M."/>
            <person name="Perotto S."/>
            <person name="Kohler A."/>
            <person name="Nagy L.G."/>
            <person name="Floudas D."/>
            <person name="Copeland A."/>
            <person name="Barry K.W."/>
            <person name="Cichocki N."/>
            <person name="Veneault-Fourrey C."/>
            <person name="LaButti K."/>
            <person name="Lindquist E.A."/>
            <person name="Lipzen A."/>
            <person name="Lundell T."/>
            <person name="Morin E."/>
            <person name="Murat C."/>
            <person name="Sun H."/>
            <person name="Tunlid A."/>
            <person name="Henrissat B."/>
            <person name="Grigoriev I.V."/>
            <person name="Hibbett D.S."/>
            <person name="Martin F."/>
            <person name="Nordberg H.P."/>
            <person name="Cantor M.N."/>
            <person name="Hua S.X."/>
        </authorList>
    </citation>
    <scope>NUCLEOTIDE SEQUENCE [LARGE SCALE GENOMIC DNA]</scope>
    <source>
        <strain evidence="9 10">MUT 4182</strain>
    </source>
</reference>